<dbReference type="PANTHER" id="PTHR21402:SF10">
    <property type="entry name" value="U11_U12 SMALL NUCLEAR RIBONUCLEOPROTEIN 48 KDA PROTEIN"/>
    <property type="match status" value="1"/>
</dbReference>
<sequence>MEAPPFPPAPPPPPPPPDLTSALARLRSLLSAASSALAALPSPLQPHPASPHTSIPSPEPTTTAKPPLPPPTTAITLPLPAAPAPYSDCPAVVRTTPTPIPAVSTLPASIAAECADFSSYGAGRSPSPPPRILPSELTLLRRELDSCHHPPGSCSCAATRVAAAFRLGVTPRWEAELRRWVLGSSPRYGVKVGVAEADHIWVLLWLCLKVTAAEAGCSLEAMHSRDDNESVGFDPWARRFECPRLVEGVSWLGAQLGVLYGESNGRLFALAAVKEAVLQMAYCLAVGVRNGAAGGGEGEVGAGGGAGEKGSNAGDVVAGHVFLSQVAAAIMALHERFSLEKRKVLEAQRSSKYQLLLEYSQALERGDLERSNRPNYRAVLEYDGILSRRVENQESARAKTREELLAEERDYKRRRASYRGKKANRNPTEVLRDIIDEHMEEIKQAGGIGCLVEAPADIAENVLKSNSHGGTYQGIDDFSSRSSNDKTALGSRSPSCDKSPRADSSGRFSSRSRDTRDSHKTSRYETHGNRSKYISVNENRWSVGSESEMDQSYPYRQENHRRQRSSNDNINCGNKYKKGVSDHNSESSDCTAWSARSHRSSVTKYAHMSEEGCSGRSRASQKRHKSLSVTHDQFSDRYDPQSTYSDGDPRTSMLSDATEGKREIYHDEVHHRRHHERKRDHHL</sequence>
<dbReference type="EMBL" id="CM029049">
    <property type="protein sequence ID" value="KAG2571370.1"/>
    <property type="molecule type" value="Genomic_DNA"/>
</dbReference>
<gene>
    <name evidence="2" type="ORF">PVAP13_7KG006200</name>
</gene>
<reference evidence="2" key="1">
    <citation type="submission" date="2020-05" db="EMBL/GenBank/DDBJ databases">
        <title>WGS assembly of Panicum virgatum.</title>
        <authorList>
            <person name="Lovell J.T."/>
            <person name="Jenkins J."/>
            <person name="Shu S."/>
            <person name="Juenger T.E."/>
            <person name="Schmutz J."/>
        </authorList>
    </citation>
    <scope>NUCLEOTIDE SEQUENCE</scope>
    <source>
        <strain evidence="2">AP13</strain>
    </source>
</reference>
<feature type="region of interest" description="Disordered" evidence="1">
    <location>
        <begin position="467"/>
        <end position="683"/>
    </location>
</feature>
<dbReference type="Proteomes" id="UP000823388">
    <property type="component" value="Chromosome 7K"/>
</dbReference>
<protein>
    <submittedName>
        <fullName evidence="2">Uncharacterized protein</fullName>
    </submittedName>
</protein>
<evidence type="ECO:0000313" key="2">
    <source>
        <dbReference type="EMBL" id="KAG2571372.1"/>
    </source>
</evidence>
<feature type="compositionally biased region" description="Basic and acidic residues" evidence="1">
    <location>
        <begin position="658"/>
        <end position="670"/>
    </location>
</feature>
<name>A0A8T0QFR1_PANVG</name>
<dbReference type="PANTHER" id="PTHR21402">
    <property type="entry name" value="GAMETOCYTE SPECIFIC FACTOR 1-RELATED"/>
    <property type="match status" value="1"/>
</dbReference>
<feature type="region of interest" description="Disordered" evidence="1">
    <location>
        <begin position="1"/>
        <end position="21"/>
    </location>
</feature>
<keyword evidence="3" id="KW-1185">Reference proteome</keyword>
<feature type="compositionally biased region" description="Basic and acidic residues" evidence="1">
    <location>
        <begin position="511"/>
        <end position="528"/>
    </location>
</feature>
<feature type="region of interest" description="Disordered" evidence="1">
    <location>
        <begin position="37"/>
        <end position="80"/>
    </location>
</feature>
<dbReference type="AlphaFoldDB" id="A0A8T0QFR1"/>
<evidence type="ECO:0000256" key="1">
    <source>
        <dbReference type="SAM" id="MobiDB-lite"/>
    </source>
</evidence>
<feature type="compositionally biased region" description="Pro residues" evidence="1">
    <location>
        <begin position="1"/>
        <end position="18"/>
    </location>
</feature>
<dbReference type="EMBL" id="CM029049">
    <property type="protein sequence ID" value="KAG2571371.1"/>
    <property type="molecule type" value="Genomic_DNA"/>
</dbReference>
<organism evidence="2 3">
    <name type="scientific">Panicum virgatum</name>
    <name type="common">Blackwell switchgrass</name>
    <dbReference type="NCBI Taxonomy" id="38727"/>
    <lineage>
        <taxon>Eukaryota</taxon>
        <taxon>Viridiplantae</taxon>
        <taxon>Streptophyta</taxon>
        <taxon>Embryophyta</taxon>
        <taxon>Tracheophyta</taxon>
        <taxon>Spermatophyta</taxon>
        <taxon>Magnoliopsida</taxon>
        <taxon>Liliopsida</taxon>
        <taxon>Poales</taxon>
        <taxon>Poaceae</taxon>
        <taxon>PACMAD clade</taxon>
        <taxon>Panicoideae</taxon>
        <taxon>Panicodae</taxon>
        <taxon>Paniceae</taxon>
        <taxon>Panicinae</taxon>
        <taxon>Panicum</taxon>
        <taxon>Panicum sect. Hiantes</taxon>
    </lineage>
</organism>
<dbReference type="OrthoDB" id="69229at2759"/>
<dbReference type="InterPro" id="IPR051591">
    <property type="entry name" value="UPF0224_FAM112_RNA_Proc"/>
</dbReference>
<feature type="compositionally biased region" description="Polar residues" evidence="1">
    <location>
        <begin position="480"/>
        <end position="496"/>
    </location>
</feature>
<feature type="compositionally biased region" description="Basic residues" evidence="1">
    <location>
        <begin position="671"/>
        <end position="683"/>
    </location>
</feature>
<feature type="compositionally biased region" description="Polar residues" evidence="1">
    <location>
        <begin position="532"/>
        <end position="545"/>
    </location>
</feature>
<dbReference type="EMBL" id="CM029049">
    <property type="protein sequence ID" value="KAG2571372.1"/>
    <property type="molecule type" value="Genomic_DNA"/>
</dbReference>
<comment type="caution">
    <text evidence="2">The sequence shown here is derived from an EMBL/GenBank/DDBJ whole genome shotgun (WGS) entry which is preliminary data.</text>
</comment>
<proteinExistence type="predicted"/>
<accession>A0A8T0QFR1</accession>
<evidence type="ECO:0000313" key="3">
    <source>
        <dbReference type="Proteomes" id="UP000823388"/>
    </source>
</evidence>